<evidence type="ECO:0000256" key="1">
    <source>
        <dbReference type="ARBA" id="ARBA00023284"/>
    </source>
</evidence>
<dbReference type="GO" id="GO:0016209">
    <property type="term" value="F:antioxidant activity"/>
    <property type="evidence" value="ECO:0007669"/>
    <property type="project" value="InterPro"/>
</dbReference>
<name>W1RUQ8_9GAMM</name>
<dbReference type="InterPro" id="IPR050553">
    <property type="entry name" value="Thioredoxin_ResA/DsbE_sf"/>
</dbReference>
<keyword evidence="5" id="KW-1185">Reference proteome</keyword>
<dbReference type="EMBL" id="AYOZ01000012">
    <property type="protein sequence ID" value="ETI60737.1"/>
    <property type="molecule type" value="Genomic_DNA"/>
</dbReference>
<dbReference type="GO" id="GO:0015036">
    <property type="term" value="F:disulfide oxidoreductase activity"/>
    <property type="evidence" value="ECO:0007669"/>
    <property type="project" value="UniProtKB-ARBA"/>
</dbReference>
<proteinExistence type="predicted"/>
<dbReference type="PANTHER" id="PTHR42852:SF13">
    <property type="entry name" value="PROTEIN DIPZ"/>
    <property type="match status" value="1"/>
</dbReference>
<evidence type="ECO:0000259" key="3">
    <source>
        <dbReference type="PROSITE" id="PS51352"/>
    </source>
</evidence>
<evidence type="ECO:0000313" key="5">
    <source>
        <dbReference type="Proteomes" id="UP000018857"/>
    </source>
</evidence>
<dbReference type="PROSITE" id="PS51352">
    <property type="entry name" value="THIOREDOXIN_2"/>
    <property type="match status" value="1"/>
</dbReference>
<dbReference type="InterPro" id="IPR013766">
    <property type="entry name" value="Thioredoxin_domain"/>
</dbReference>
<dbReference type="Proteomes" id="UP000018857">
    <property type="component" value="Unassembled WGS sequence"/>
</dbReference>
<dbReference type="eggNOG" id="COG0526">
    <property type="taxonomic scope" value="Bacteria"/>
</dbReference>
<keyword evidence="2" id="KW-0732">Signal</keyword>
<dbReference type="STRING" id="1208321.D104_08525"/>
<dbReference type="PROSITE" id="PS00194">
    <property type="entry name" value="THIOREDOXIN_1"/>
    <property type="match status" value="1"/>
</dbReference>
<evidence type="ECO:0000256" key="2">
    <source>
        <dbReference type="SAM" id="SignalP"/>
    </source>
</evidence>
<accession>W1RUQ8</accession>
<feature type="chain" id="PRO_5004808677" evidence="2">
    <location>
        <begin position="23"/>
        <end position="163"/>
    </location>
</feature>
<dbReference type="CDD" id="cd02966">
    <property type="entry name" value="TlpA_like_family"/>
    <property type="match status" value="1"/>
</dbReference>
<comment type="caution">
    <text evidence="4">The sequence shown here is derived from an EMBL/GenBank/DDBJ whole genome shotgun (WGS) entry which is preliminary data.</text>
</comment>
<dbReference type="AlphaFoldDB" id="W1RUQ8"/>
<dbReference type="Pfam" id="PF00578">
    <property type="entry name" value="AhpC-TSA"/>
    <property type="match status" value="1"/>
</dbReference>
<feature type="signal peptide" evidence="2">
    <location>
        <begin position="1"/>
        <end position="22"/>
    </location>
</feature>
<feature type="domain" description="Thioredoxin" evidence="3">
    <location>
        <begin position="23"/>
        <end position="163"/>
    </location>
</feature>
<protein>
    <submittedName>
        <fullName evidence="4">Redoxin</fullName>
    </submittedName>
</protein>
<dbReference type="Gene3D" id="3.40.30.10">
    <property type="entry name" value="Glutaredoxin"/>
    <property type="match status" value="1"/>
</dbReference>
<dbReference type="InterPro" id="IPR000866">
    <property type="entry name" value="AhpC/TSA"/>
</dbReference>
<evidence type="ECO:0000313" key="4">
    <source>
        <dbReference type="EMBL" id="ETI60737.1"/>
    </source>
</evidence>
<keyword evidence="1" id="KW-0676">Redox-active center</keyword>
<reference evidence="4 5" key="1">
    <citation type="journal article" date="2014" name="Genome Announc.">
        <title>Draft Genome Sequence of Marinomonas sp. Strain D104, a Polycyclic Aromatic Hydrocarbon-Degrading Bacterium from the Deep-Sea Sediment of the Arctic Ocean.</title>
        <authorList>
            <person name="Dong C."/>
            <person name="Bai X."/>
            <person name="Lai Q."/>
            <person name="Xie Y."/>
            <person name="Chen X."/>
            <person name="Shao Z."/>
        </authorList>
    </citation>
    <scope>NUCLEOTIDE SEQUENCE [LARGE SCALE GENOMIC DNA]</scope>
    <source>
        <strain evidence="4 5">D104</strain>
    </source>
</reference>
<dbReference type="SUPFAM" id="SSF52833">
    <property type="entry name" value="Thioredoxin-like"/>
    <property type="match status" value="1"/>
</dbReference>
<dbReference type="OrthoDB" id="9799347at2"/>
<dbReference type="PATRIC" id="fig|1208321.3.peg.1688"/>
<organism evidence="4 5">
    <name type="scientific">Marinomonas profundimaris</name>
    <dbReference type="NCBI Taxonomy" id="1208321"/>
    <lineage>
        <taxon>Bacteria</taxon>
        <taxon>Pseudomonadati</taxon>
        <taxon>Pseudomonadota</taxon>
        <taxon>Gammaproteobacteria</taxon>
        <taxon>Oceanospirillales</taxon>
        <taxon>Oceanospirillaceae</taxon>
        <taxon>Marinomonas</taxon>
    </lineage>
</organism>
<dbReference type="InterPro" id="IPR017937">
    <property type="entry name" value="Thioredoxin_CS"/>
</dbReference>
<sequence>MINHLKPLWFCLTLACSPFVTADWQNKIAPKITGTDLQQQTKISLKDYAGKTILLDFWASWCAPCRQSLPELNRLQKELIEHDFVVIAVNLDENIEDARRFLRQFPVQYPILIRVASSQIEPYQIEGLPVSYLIDNKGKVVTRFLGFKKHHLKQIKKYVLQNP</sequence>
<dbReference type="PANTHER" id="PTHR42852">
    <property type="entry name" value="THIOL:DISULFIDE INTERCHANGE PROTEIN DSBE"/>
    <property type="match status" value="1"/>
</dbReference>
<gene>
    <name evidence="4" type="ORF">D104_08525</name>
</gene>
<dbReference type="RefSeq" id="WP_024023843.1">
    <property type="nucleotide sequence ID" value="NZ_AYOZ01000012.1"/>
</dbReference>
<dbReference type="InterPro" id="IPR036249">
    <property type="entry name" value="Thioredoxin-like_sf"/>
</dbReference>